<dbReference type="STRING" id="981384.GCA_000192475_02407"/>
<dbReference type="OrthoDB" id="7705932at2"/>
<proteinExistence type="predicted"/>
<dbReference type="InterPro" id="IPR027417">
    <property type="entry name" value="P-loop_NTPase"/>
</dbReference>
<reference evidence="1 2" key="1">
    <citation type="submission" date="2018-10" db="EMBL/GenBank/DDBJ databases">
        <title>Genomic Encyclopedia of Archaeal and Bacterial Type Strains, Phase II (KMG-II): from individual species to whole genera.</title>
        <authorList>
            <person name="Goeker M."/>
        </authorList>
    </citation>
    <scope>NUCLEOTIDE SEQUENCE [LARGE SCALE GENOMIC DNA]</scope>
    <source>
        <strain evidence="1 2">DSM 29317</strain>
    </source>
</reference>
<dbReference type="EMBL" id="RCCT01000006">
    <property type="protein sequence ID" value="RLK00465.1"/>
    <property type="molecule type" value="Genomic_DNA"/>
</dbReference>
<dbReference type="RefSeq" id="WP_010440664.1">
    <property type="nucleotide sequence ID" value="NZ_AEYW01000007.1"/>
</dbReference>
<accession>A0A497Z1Q1</accession>
<evidence type="ECO:0000313" key="1">
    <source>
        <dbReference type="EMBL" id="RLK00465.1"/>
    </source>
</evidence>
<dbReference type="Gene3D" id="3.40.50.300">
    <property type="entry name" value="P-loop containing nucleotide triphosphate hydrolases"/>
    <property type="match status" value="1"/>
</dbReference>
<dbReference type="AlphaFoldDB" id="A0A497Z1Q1"/>
<organism evidence="1 2">
    <name type="scientific">Ruegeria conchae</name>
    <dbReference type="NCBI Taxonomy" id="981384"/>
    <lineage>
        <taxon>Bacteria</taxon>
        <taxon>Pseudomonadati</taxon>
        <taxon>Pseudomonadota</taxon>
        <taxon>Alphaproteobacteria</taxon>
        <taxon>Rhodobacterales</taxon>
        <taxon>Roseobacteraceae</taxon>
        <taxon>Ruegeria</taxon>
    </lineage>
</organism>
<name>A0A497Z1Q1_9RHOB</name>
<gene>
    <name evidence="1" type="ORF">CLV75_3455</name>
</gene>
<keyword evidence="2" id="KW-1185">Reference proteome</keyword>
<protein>
    <recommendedName>
        <fullName evidence="3">Sulfotransferase family protein</fullName>
    </recommendedName>
</protein>
<evidence type="ECO:0008006" key="3">
    <source>
        <dbReference type="Google" id="ProtNLM"/>
    </source>
</evidence>
<dbReference type="Proteomes" id="UP000271700">
    <property type="component" value="Unassembled WGS sequence"/>
</dbReference>
<comment type="caution">
    <text evidence="1">The sequence shown here is derived from an EMBL/GenBank/DDBJ whole genome shotgun (WGS) entry which is preliminary data.</text>
</comment>
<sequence length="275" mass="31316">MATVRFLLSTGRTSTQNLASILADSLPQVTVEHEGIGPDYHSRRVFRRPRNYFGVLGKHVQIQRKLIEIEDLLAEDKSYIDVGWTSYAWLPYFAARFGESLRFAHLVRNPFSVAASHATHGIFVPNVSRGRRTERIAAIHPNDPTVYHKNVAENAETFSPFEKNLFNWLEINQFALEQHDVPGFSGIYKFEDLYAANDPKLKLFLNRFAGPAQYNVSSPPVDKVQRILRTDIGEIQEPLLNAVLNLAIKLGYSTTELEAFWDPVALQQNYSARRL</sequence>
<evidence type="ECO:0000313" key="2">
    <source>
        <dbReference type="Proteomes" id="UP000271700"/>
    </source>
</evidence>
<dbReference type="SUPFAM" id="SSF52540">
    <property type="entry name" value="P-loop containing nucleoside triphosphate hydrolases"/>
    <property type="match status" value="1"/>
</dbReference>